<keyword evidence="11" id="KW-1185">Reference proteome</keyword>
<dbReference type="EMBL" id="SMJZ01000028">
    <property type="protein sequence ID" value="TDC08436.1"/>
    <property type="molecule type" value="Genomic_DNA"/>
</dbReference>
<keyword evidence="6 8" id="KW-1133">Transmembrane helix</keyword>
<comment type="caution">
    <text evidence="10">The sequence shown here is derived from an EMBL/GenBank/DDBJ whole genome shotgun (WGS) entry which is preliminary data.</text>
</comment>
<dbReference type="PANTHER" id="PTHR43357">
    <property type="entry name" value="INNER MEMBRANE ABC TRANSPORTER PERMEASE PROTEIN YDCV"/>
    <property type="match status" value="1"/>
</dbReference>
<keyword evidence="4" id="KW-0997">Cell inner membrane</keyword>
<keyword evidence="3" id="KW-1003">Cell membrane</keyword>
<reference evidence="10 11" key="1">
    <citation type="submission" date="2019-02" db="EMBL/GenBank/DDBJ databases">
        <title>Draft genome sequences of novel Actinobacteria.</title>
        <authorList>
            <person name="Sahin N."/>
            <person name="Ay H."/>
            <person name="Saygin H."/>
        </authorList>
    </citation>
    <scope>NUCLEOTIDE SEQUENCE [LARGE SCALE GENOMIC DNA]</scope>
    <source>
        <strain evidence="10 11">KC201</strain>
    </source>
</reference>
<feature type="transmembrane region" description="Helical" evidence="8">
    <location>
        <begin position="42"/>
        <end position="64"/>
    </location>
</feature>
<evidence type="ECO:0000256" key="4">
    <source>
        <dbReference type="ARBA" id="ARBA00022519"/>
    </source>
</evidence>
<evidence type="ECO:0000313" key="11">
    <source>
        <dbReference type="Proteomes" id="UP000295157"/>
    </source>
</evidence>
<dbReference type="InterPro" id="IPR000515">
    <property type="entry name" value="MetI-like"/>
</dbReference>
<evidence type="ECO:0000256" key="1">
    <source>
        <dbReference type="ARBA" id="ARBA00004429"/>
    </source>
</evidence>
<dbReference type="GO" id="GO:0005886">
    <property type="term" value="C:plasma membrane"/>
    <property type="evidence" value="ECO:0007669"/>
    <property type="project" value="UniProtKB-SubCell"/>
</dbReference>
<protein>
    <submittedName>
        <fullName evidence="10">ABC transporter permease</fullName>
    </submittedName>
</protein>
<name>A0A4V2XKZ5_9ACTN</name>
<dbReference type="PANTHER" id="PTHR43357:SF4">
    <property type="entry name" value="INNER MEMBRANE ABC TRANSPORTER PERMEASE PROTEIN YDCV"/>
    <property type="match status" value="1"/>
</dbReference>
<comment type="similarity">
    <text evidence="8">Belongs to the binding-protein-dependent transport system permease family.</text>
</comment>
<evidence type="ECO:0000256" key="6">
    <source>
        <dbReference type="ARBA" id="ARBA00022989"/>
    </source>
</evidence>
<keyword evidence="7 8" id="KW-0472">Membrane</keyword>
<keyword evidence="5 8" id="KW-0812">Transmembrane</keyword>
<evidence type="ECO:0000256" key="5">
    <source>
        <dbReference type="ARBA" id="ARBA00022692"/>
    </source>
</evidence>
<proteinExistence type="inferred from homology"/>
<dbReference type="AlphaFoldDB" id="A0A4V2XKZ5"/>
<feature type="transmembrane region" description="Helical" evidence="8">
    <location>
        <begin position="76"/>
        <end position="98"/>
    </location>
</feature>
<dbReference type="SUPFAM" id="SSF161098">
    <property type="entry name" value="MetI-like"/>
    <property type="match status" value="1"/>
</dbReference>
<evidence type="ECO:0000256" key="8">
    <source>
        <dbReference type="RuleBase" id="RU363032"/>
    </source>
</evidence>
<sequence>MVLVISFDAQSTMSFPPRGFTFQWYERLAQNAEFIHGFQVSAVVGVGVALLALLIGVPVAIALTRHEFRFREVMSGFFLSPLMVPAIVLGLALLLVLAPLKITGTYGGLIVAHLAITVPYVVRTTSMSLMTMNRSCEEAARTLGASPWRTFTRVTLPLIAPGVLAGGVIAFLISFDEAVISLFVVGPQATTLPVEIFHYVESRTDPQIAALSVVLIAISVLFMVIIERAAGLKKVLR</sequence>
<organism evidence="10 11">
    <name type="scientific">Nonomuraea longispora</name>
    <dbReference type="NCBI Taxonomy" id="1848320"/>
    <lineage>
        <taxon>Bacteria</taxon>
        <taxon>Bacillati</taxon>
        <taxon>Actinomycetota</taxon>
        <taxon>Actinomycetes</taxon>
        <taxon>Streptosporangiales</taxon>
        <taxon>Streptosporangiaceae</taxon>
        <taxon>Nonomuraea</taxon>
    </lineage>
</organism>
<evidence type="ECO:0000259" key="9">
    <source>
        <dbReference type="PROSITE" id="PS50928"/>
    </source>
</evidence>
<evidence type="ECO:0000256" key="3">
    <source>
        <dbReference type="ARBA" id="ARBA00022475"/>
    </source>
</evidence>
<dbReference type="OrthoDB" id="9810794at2"/>
<feature type="transmembrane region" description="Helical" evidence="8">
    <location>
        <begin position="154"/>
        <end position="175"/>
    </location>
</feature>
<dbReference type="CDD" id="cd06261">
    <property type="entry name" value="TM_PBP2"/>
    <property type="match status" value="1"/>
</dbReference>
<dbReference type="Proteomes" id="UP000295157">
    <property type="component" value="Unassembled WGS sequence"/>
</dbReference>
<dbReference type="Pfam" id="PF00528">
    <property type="entry name" value="BPD_transp_1"/>
    <property type="match status" value="1"/>
</dbReference>
<feature type="domain" description="ABC transmembrane type-1" evidence="9">
    <location>
        <begin position="38"/>
        <end position="226"/>
    </location>
</feature>
<feature type="transmembrane region" description="Helical" evidence="8">
    <location>
        <begin position="104"/>
        <end position="122"/>
    </location>
</feature>
<feature type="transmembrane region" description="Helical" evidence="8">
    <location>
        <begin position="208"/>
        <end position="226"/>
    </location>
</feature>
<accession>A0A4V2XKZ5</accession>
<dbReference type="GO" id="GO:0055085">
    <property type="term" value="P:transmembrane transport"/>
    <property type="evidence" value="ECO:0007669"/>
    <property type="project" value="InterPro"/>
</dbReference>
<evidence type="ECO:0000256" key="2">
    <source>
        <dbReference type="ARBA" id="ARBA00022448"/>
    </source>
</evidence>
<comment type="subcellular location">
    <subcellularLocation>
        <location evidence="1">Cell inner membrane</location>
        <topology evidence="1">Multi-pass membrane protein</topology>
    </subcellularLocation>
    <subcellularLocation>
        <location evidence="8">Cell membrane</location>
        <topology evidence="8">Multi-pass membrane protein</topology>
    </subcellularLocation>
</comment>
<dbReference type="Gene3D" id="1.10.3720.10">
    <property type="entry name" value="MetI-like"/>
    <property type="match status" value="1"/>
</dbReference>
<keyword evidence="2 8" id="KW-0813">Transport</keyword>
<gene>
    <name evidence="10" type="ORF">E1267_10350</name>
</gene>
<dbReference type="InterPro" id="IPR035906">
    <property type="entry name" value="MetI-like_sf"/>
</dbReference>
<evidence type="ECO:0000313" key="10">
    <source>
        <dbReference type="EMBL" id="TDC08436.1"/>
    </source>
</evidence>
<dbReference type="PROSITE" id="PS50928">
    <property type="entry name" value="ABC_TM1"/>
    <property type="match status" value="1"/>
</dbReference>
<evidence type="ECO:0000256" key="7">
    <source>
        <dbReference type="ARBA" id="ARBA00023136"/>
    </source>
</evidence>